<dbReference type="EMBL" id="CP002194">
    <property type="protein sequence ID" value="AFD28074.1"/>
    <property type="molecule type" value="Genomic_DNA"/>
</dbReference>
<dbReference type="KEGG" id="dgo:DGo_PC0282"/>
<proteinExistence type="predicted"/>
<accession>H8H3H7</accession>
<evidence type="ECO:0000313" key="2">
    <source>
        <dbReference type="Proteomes" id="UP000007575"/>
    </source>
</evidence>
<keyword evidence="1" id="KW-0614">Plasmid</keyword>
<dbReference type="HOGENOM" id="CLU_2681612_0_0_0"/>
<reference evidence="1 2" key="1">
    <citation type="journal article" date="2012" name="PLoS ONE">
        <title>Genome sequence and transcriptome analysis of the radioresistant bacterium Deinococcus gobiensis: insights into the extreme environmental adaptations.</title>
        <authorList>
            <person name="Yuan M."/>
            <person name="Chen M."/>
            <person name="Zhang W."/>
            <person name="Lu W."/>
            <person name="Wang J."/>
            <person name="Yang M."/>
            <person name="Zhao P."/>
            <person name="Tang R."/>
            <person name="Li X."/>
            <person name="Hao Y."/>
            <person name="Zhou Z."/>
            <person name="Zhan Y."/>
            <person name="Yu H."/>
            <person name="Teng C."/>
            <person name="Yan Y."/>
            <person name="Ping S."/>
            <person name="Wang Y."/>
            <person name="Lin M."/>
        </authorList>
    </citation>
    <scope>NUCLEOTIDE SEQUENCE [LARGE SCALE GENOMIC DNA]</scope>
    <source>
        <strain evidence="2">DSM 21396 / JCM 16679 / CGMCC 1.7299 / I-0</strain>
        <plasmid evidence="1">P3</plasmid>
    </source>
</reference>
<name>H8H3H7_DEIGI</name>
<sequence length="74" mass="8226">MPPARWPFAFSIISPDVLRATQLEKDYAEICKGLNRALGRENGRRQQARAAIGVIDFSSFKASEIEVNGFTSLI</sequence>
<dbReference type="AlphaFoldDB" id="H8H3H7"/>
<dbReference type="Proteomes" id="UP000007575">
    <property type="component" value="Plasmid P3"/>
</dbReference>
<dbReference type="PATRIC" id="fig|745776.4.peg.3993"/>
<protein>
    <submittedName>
        <fullName evidence="1">Uncharacterized protein</fullName>
    </submittedName>
</protein>
<geneLocation type="plasmid" evidence="1 2">
    <name>P3</name>
</geneLocation>
<gene>
    <name evidence="1" type="ordered locus">DGo_PC0282</name>
</gene>
<evidence type="ECO:0000313" key="1">
    <source>
        <dbReference type="EMBL" id="AFD28074.1"/>
    </source>
</evidence>
<keyword evidence="2" id="KW-1185">Reference proteome</keyword>
<organism evidence="1 2">
    <name type="scientific">Deinococcus gobiensis (strain DSM 21396 / JCM 16679 / CGMCC 1.7299 / I-0)</name>
    <dbReference type="NCBI Taxonomy" id="745776"/>
    <lineage>
        <taxon>Bacteria</taxon>
        <taxon>Thermotogati</taxon>
        <taxon>Deinococcota</taxon>
        <taxon>Deinococci</taxon>
        <taxon>Deinococcales</taxon>
        <taxon>Deinococcaceae</taxon>
        <taxon>Deinococcus</taxon>
    </lineage>
</organism>